<reference evidence="3 4" key="1">
    <citation type="journal article" date="2016" name="Nat. Biotechnol.">
        <title>Measurement of bacterial replication rates in microbial communities.</title>
        <authorList>
            <person name="Brown C.T."/>
            <person name="Olm M.R."/>
            <person name="Thomas B.C."/>
            <person name="Banfield J.F."/>
        </authorList>
    </citation>
    <scope>NUCLEOTIDE SEQUENCE [LARGE SCALE GENOMIC DNA]</scope>
    <source>
        <strain evidence="3">45_41</strain>
    </source>
</reference>
<accession>A0A1Q6I078</accession>
<organism evidence="3 4">
    <name type="scientific">Bacteroides uniformis</name>
    <dbReference type="NCBI Taxonomy" id="820"/>
    <lineage>
        <taxon>Bacteria</taxon>
        <taxon>Pseudomonadati</taxon>
        <taxon>Bacteroidota</taxon>
        <taxon>Bacteroidia</taxon>
        <taxon>Bacteroidales</taxon>
        <taxon>Bacteroidaceae</taxon>
        <taxon>Bacteroides</taxon>
    </lineage>
</organism>
<dbReference type="EMBL" id="MNQU01000235">
    <property type="protein sequence ID" value="OKZ32232.1"/>
    <property type="molecule type" value="Genomic_DNA"/>
</dbReference>
<feature type="transmembrane region" description="Helical" evidence="2">
    <location>
        <begin position="70"/>
        <end position="90"/>
    </location>
</feature>
<keyword evidence="2" id="KW-0812">Transmembrane</keyword>
<evidence type="ECO:0000256" key="1">
    <source>
        <dbReference type="SAM" id="MobiDB-lite"/>
    </source>
</evidence>
<dbReference type="Proteomes" id="UP000186549">
    <property type="component" value="Unassembled WGS sequence"/>
</dbReference>
<sequence>MIPLKKPLSDVPTDPHPTPGQLPPAETEQLPVAEASHPEPAVDTSATAAEAVSPVAGLSTASRSTSRKTLVWIVGMVIFLGLAVGLYFLVGKGHNYWEDEAADADTETTEAYFEDF</sequence>
<comment type="caution">
    <text evidence="3">The sequence shown here is derived from an EMBL/GenBank/DDBJ whole genome shotgun (WGS) entry which is preliminary data.</text>
</comment>
<evidence type="ECO:0000313" key="3">
    <source>
        <dbReference type="EMBL" id="OKZ32232.1"/>
    </source>
</evidence>
<dbReference type="AlphaFoldDB" id="A0A1Q6I078"/>
<protein>
    <submittedName>
        <fullName evidence="3">Uncharacterized protein</fullName>
    </submittedName>
</protein>
<gene>
    <name evidence="3" type="ORF">BHV79_11140</name>
</gene>
<keyword evidence="2" id="KW-0472">Membrane</keyword>
<keyword evidence="2" id="KW-1133">Transmembrane helix</keyword>
<evidence type="ECO:0000256" key="2">
    <source>
        <dbReference type="SAM" id="Phobius"/>
    </source>
</evidence>
<proteinExistence type="predicted"/>
<evidence type="ECO:0000313" key="4">
    <source>
        <dbReference type="Proteomes" id="UP000186549"/>
    </source>
</evidence>
<name>A0A1Q6I078_BACUN</name>
<feature type="region of interest" description="Disordered" evidence="1">
    <location>
        <begin position="1"/>
        <end position="65"/>
    </location>
</feature>